<evidence type="ECO:0000313" key="1">
    <source>
        <dbReference type="EMBL" id="KZP28202.1"/>
    </source>
</evidence>
<dbReference type="Proteomes" id="UP000076532">
    <property type="component" value="Unassembled WGS sequence"/>
</dbReference>
<dbReference type="EMBL" id="KV417504">
    <property type="protein sequence ID" value="KZP28202.1"/>
    <property type="molecule type" value="Genomic_DNA"/>
</dbReference>
<gene>
    <name evidence="1" type="ORF">FIBSPDRAFT_729399</name>
</gene>
<organism evidence="1 2">
    <name type="scientific">Athelia psychrophila</name>
    <dbReference type="NCBI Taxonomy" id="1759441"/>
    <lineage>
        <taxon>Eukaryota</taxon>
        <taxon>Fungi</taxon>
        <taxon>Dikarya</taxon>
        <taxon>Basidiomycota</taxon>
        <taxon>Agaricomycotina</taxon>
        <taxon>Agaricomycetes</taxon>
        <taxon>Agaricomycetidae</taxon>
        <taxon>Atheliales</taxon>
        <taxon>Atheliaceae</taxon>
        <taxon>Athelia</taxon>
    </lineage>
</organism>
<proteinExistence type="predicted"/>
<feature type="non-terminal residue" evidence="1">
    <location>
        <position position="1"/>
    </location>
</feature>
<protein>
    <submittedName>
        <fullName evidence="1">Uncharacterized protein</fullName>
    </submittedName>
</protein>
<evidence type="ECO:0000313" key="2">
    <source>
        <dbReference type="Proteomes" id="UP000076532"/>
    </source>
</evidence>
<dbReference type="STRING" id="436010.A0A166RF38"/>
<dbReference type="AlphaFoldDB" id="A0A166RF38"/>
<keyword evidence="2" id="KW-1185">Reference proteome</keyword>
<sequence>AHKLVPKFIGPYLIIGDYGNESFKLELSRELAVHGLHNKFHSSLLHLHITNDYWCFPRRQLRQIVNLGNIEEWAVSHINTWKGKGSEAQFSLIWKLGDCAWMPHHEVKHLTIFGQFLEAQGITNVKKLPNRSETVAFLGSMWYSQSWSIAKDLNNIAAVKMKHREDAVKIIVAECAARKILKAEKEKNGRAHQKLPISRSTLGRSRTMLDLQTTPAMGIAHEHIKGGTWNSVTVVLPPGYVGTAILWQHNTDKSMHPFWAKRMAEEARHANKIDTDSTLIRRRCN</sequence>
<accession>A0A166RF38</accession>
<dbReference type="OrthoDB" id="3211671at2759"/>
<name>A0A166RF38_9AGAM</name>
<reference evidence="1 2" key="1">
    <citation type="journal article" date="2016" name="Mol. Biol. Evol.">
        <title>Comparative Genomics of Early-Diverging Mushroom-Forming Fungi Provides Insights into the Origins of Lignocellulose Decay Capabilities.</title>
        <authorList>
            <person name="Nagy L.G."/>
            <person name="Riley R."/>
            <person name="Tritt A."/>
            <person name="Adam C."/>
            <person name="Daum C."/>
            <person name="Floudas D."/>
            <person name="Sun H."/>
            <person name="Yadav J.S."/>
            <person name="Pangilinan J."/>
            <person name="Larsson K.H."/>
            <person name="Matsuura K."/>
            <person name="Barry K."/>
            <person name="Labutti K."/>
            <person name="Kuo R."/>
            <person name="Ohm R.A."/>
            <person name="Bhattacharya S.S."/>
            <person name="Shirouzu T."/>
            <person name="Yoshinaga Y."/>
            <person name="Martin F.M."/>
            <person name="Grigoriev I.V."/>
            <person name="Hibbett D.S."/>
        </authorList>
    </citation>
    <scope>NUCLEOTIDE SEQUENCE [LARGE SCALE GENOMIC DNA]</scope>
    <source>
        <strain evidence="1 2">CBS 109695</strain>
    </source>
</reference>